<dbReference type="PROSITE" id="PS50935">
    <property type="entry name" value="SSB"/>
    <property type="match status" value="1"/>
</dbReference>
<evidence type="ECO:0000256" key="2">
    <source>
        <dbReference type="PROSITE-ProRule" id="PRU00252"/>
    </source>
</evidence>
<organism evidence="3 4">
    <name type="scientific">Candidatus Frankia alpina</name>
    <dbReference type="NCBI Taxonomy" id="2699483"/>
    <lineage>
        <taxon>Bacteria</taxon>
        <taxon>Bacillati</taxon>
        <taxon>Actinomycetota</taxon>
        <taxon>Actinomycetes</taxon>
        <taxon>Frankiales</taxon>
        <taxon>Frankiaceae</taxon>
        <taxon>Frankia</taxon>
    </lineage>
</organism>
<evidence type="ECO:0000313" key="3">
    <source>
        <dbReference type="EMBL" id="THJ75127.1"/>
    </source>
</evidence>
<name>A0A4S5ERQ7_9ACTN</name>
<keyword evidence="4" id="KW-1185">Reference proteome</keyword>
<dbReference type="Gene3D" id="2.40.50.140">
    <property type="entry name" value="Nucleic acid-binding proteins"/>
    <property type="match status" value="1"/>
</dbReference>
<dbReference type="Proteomes" id="UP000305282">
    <property type="component" value="Unassembled WGS sequence"/>
</dbReference>
<sequence>MQGEATITVAGNLAADPEIRFLPDGVAVASFAVATTQRK</sequence>
<dbReference type="InterPro" id="IPR012340">
    <property type="entry name" value="NA-bd_OB-fold"/>
</dbReference>
<dbReference type="AlphaFoldDB" id="A0A4S5ERQ7"/>
<reference evidence="3 4" key="1">
    <citation type="submission" date="2019-04" db="EMBL/GenBank/DDBJ databases">
        <title>Draft genome sequences for three unisolated Alnus-infective Frankia Sp+ strains, AgTrS, AiOr and AvVan, the first sequenced Frankia strains able to sporulate in-planta.</title>
        <authorList>
            <person name="Bethencourt L."/>
            <person name="Vautrin F."/>
            <person name="Taib N."/>
            <person name="Dubost A."/>
            <person name="Castro-Garcia L."/>
            <person name="Imbaud O."/>
            <person name="Abrouk D."/>
            <person name="Fournier P."/>
            <person name="Briolay J."/>
            <person name="Nguyen A."/>
            <person name="Normand P."/>
            <person name="Fernandez M.P."/>
            <person name="Brochier-Armanet C."/>
            <person name="Herrera-Belaroussi A."/>
        </authorList>
    </citation>
    <scope>NUCLEOTIDE SEQUENCE [LARGE SCALE GENOMIC DNA]</scope>
    <source>
        <strain evidence="3 4">AvVan</strain>
    </source>
</reference>
<comment type="caution">
    <text evidence="3">The sequence shown here is derived from an EMBL/GenBank/DDBJ whole genome shotgun (WGS) entry which is preliminary data.</text>
</comment>
<protein>
    <recommendedName>
        <fullName evidence="5">Single-stranded DNA-binding protein</fullName>
    </recommendedName>
</protein>
<gene>
    <name evidence="3" type="ORF">E7Y31_07405</name>
</gene>
<dbReference type="GO" id="GO:0003697">
    <property type="term" value="F:single-stranded DNA binding"/>
    <property type="evidence" value="ECO:0007669"/>
    <property type="project" value="InterPro"/>
</dbReference>
<accession>A0A4S5ERQ7</accession>
<dbReference type="OrthoDB" id="9809878at2"/>
<dbReference type="InterPro" id="IPR000424">
    <property type="entry name" value="Primosome_PriB/ssb"/>
</dbReference>
<evidence type="ECO:0008006" key="5">
    <source>
        <dbReference type="Google" id="ProtNLM"/>
    </source>
</evidence>
<evidence type="ECO:0000256" key="1">
    <source>
        <dbReference type="ARBA" id="ARBA00023125"/>
    </source>
</evidence>
<dbReference type="Pfam" id="PF00436">
    <property type="entry name" value="SSB"/>
    <property type="match status" value="1"/>
</dbReference>
<dbReference type="SUPFAM" id="SSF50249">
    <property type="entry name" value="Nucleic acid-binding proteins"/>
    <property type="match status" value="1"/>
</dbReference>
<dbReference type="EMBL" id="SSXH01000122">
    <property type="protein sequence ID" value="THJ75127.1"/>
    <property type="molecule type" value="Genomic_DNA"/>
</dbReference>
<evidence type="ECO:0000313" key="4">
    <source>
        <dbReference type="Proteomes" id="UP000305282"/>
    </source>
</evidence>
<proteinExistence type="predicted"/>
<keyword evidence="1 2" id="KW-0238">DNA-binding</keyword>